<gene>
    <name evidence="4" type="ORF">JHL17_12390</name>
</gene>
<sequence>MDKGSTFDIRPARTDELDDVAAIWFESARRMEGVTAAFPSRAELRIRIDRELAAGWDLRIALSNGQAVGILALNPAESKLDQLFVHPDNQGQGIGLALLELAKRVMPNGFTLRTPRANRRGRLFYERHGLDLFGEGVHPHLGTPVCFYGWRDGGNAPLTPDDRAAAGSRI</sequence>
<evidence type="ECO:0000313" key="4">
    <source>
        <dbReference type="EMBL" id="MBK1838214.1"/>
    </source>
</evidence>
<dbReference type="SUPFAM" id="SSF55729">
    <property type="entry name" value="Acyl-CoA N-acyltransferases (Nat)"/>
    <property type="match status" value="1"/>
</dbReference>
<name>A0ABS1F474_9PROT</name>
<dbReference type="PROSITE" id="PS51186">
    <property type="entry name" value="GNAT"/>
    <property type="match status" value="1"/>
</dbReference>
<feature type="domain" description="N-acetyltransferase" evidence="3">
    <location>
        <begin position="7"/>
        <end position="153"/>
    </location>
</feature>
<dbReference type="Pfam" id="PF13508">
    <property type="entry name" value="Acetyltransf_7"/>
    <property type="match status" value="1"/>
</dbReference>
<evidence type="ECO:0000259" key="3">
    <source>
        <dbReference type="PROSITE" id="PS51186"/>
    </source>
</evidence>
<keyword evidence="2" id="KW-0012">Acyltransferase</keyword>
<dbReference type="InterPro" id="IPR016181">
    <property type="entry name" value="Acyl_CoA_acyltransferase"/>
</dbReference>
<evidence type="ECO:0000313" key="5">
    <source>
        <dbReference type="Proteomes" id="UP000652760"/>
    </source>
</evidence>
<dbReference type="PANTHER" id="PTHR43800:SF1">
    <property type="entry name" value="PEPTIDYL-LYSINE N-ACETYLTRANSFERASE YJAB"/>
    <property type="match status" value="1"/>
</dbReference>
<dbReference type="InterPro" id="IPR000182">
    <property type="entry name" value="GNAT_dom"/>
</dbReference>
<dbReference type="CDD" id="cd04301">
    <property type="entry name" value="NAT_SF"/>
    <property type="match status" value="1"/>
</dbReference>
<evidence type="ECO:0000256" key="1">
    <source>
        <dbReference type="ARBA" id="ARBA00022679"/>
    </source>
</evidence>
<dbReference type="EMBL" id="JAENHM010000035">
    <property type="protein sequence ID" value="MBK1838214.1"/>
    <property type="molecule type" value="Genomic_DNA"/>
</dbReference>
<keyword evidence="5" id="KW-1185">Reference proteome</keyword>
<accession>A0ABS1F474</accession>
<reference evidence="5" key="1">
    <citation type="submission" date="2021-01" db="EMBL/GenBank/DDBJ databases">
        <title>Genome public.</title>
        <authorList>
            <person name="Liu C."/>
            <person name="Sun Q."/>
        </authorList>
    </citation>
    <scope>NUCLEOTIDE SEQUENCE [LARGE SCALE GENOMIC DNA]</scope>
    <source>
        <strain evidence="5">YIM B02556</strain>
    </source>
</reference>
<proteinExistence type="predicted"/>
<dbReference type="Gene3D" id="3.40.630.30">
    <property type="match status" value="1"/>
</dbReference>
<protein>
    <submittedName>
        <fullName evidence="4">GNAT family N-acetyltransferase</fullName>
    </submittedName>
</protein>
<dbReference type="RefSeq" id="WP_200193474.1">
    <property type="nucleotide sequence ID" value="NZ_JAENHM010000035.1"/>
</dbReference>
<dbReference type="Proteomes" id="UP000652760">
    <property type="component" value="Unassembled WGS sequence"/>
</dbReference>
<organism evidence="4 5">
    <name type="scientific">Azospirillum endophyticum</name>
    <dbReference type="NCBI Taxonomy" id="2800326"/>
    <lineage>
        <taxon>Bacteria</taxon>
        <taxon>Pseudomonadati</taxon>
        <taxon>Pseudomonadota</taxon>
        <taxon>Alphaproteobacteria</taxon>
        <taxon>Rhodospirillales</taxon>
        <taxon>Azospirillaceae</taxon>
        <taxon>Azospirillum</taxon>
    </lineage>
</organism>
<dbReference type="PANTHER" id="PTHR43800">
    <property type="entry name" value="PEPTIDYL-LYSINE N-ACETYLTRANSFERASE YJAB"/>
    <property type="match status" value="1"/>
</dbReference>
<keyword evidence="1" id="KW-0808">Transferase</keyword>
<evidence type="ECO:0000256" key="2">
    <source>
        <dbReference type="ARBA" id="ARBA00023315"/>
    </source>
</evidence>
<comment type="caution">
    <text evidence="4">The sequence shown here is derived from an EMBL/GenBank/DDBJ whole genome shotgun (WGS) entry which is preliminary data.</text>
</comment>